<evidence type="ECO:0000256" key="10">
    <source>
        <dbReference type="RuleBase" id="RU000688"/>
    </source>
</evidence>
<evidence type="ECO:0000256" key="5">
    <source>
        <dbReference type="ARBA" id="ARBA00022989"/>
    </source>
</evidence>
<dbReference type="Proteomes" id="UP000694892">
    <property type="component" value="Chromosome 3S"/>
</dbReference>
<dbReference type="PANTHER" id="PTHR26452">
    <property type="entry name" value="OLFACTORY RECEPTOR"/>
    <property type="match status" value="1"/>
</dbReference>
<proteinExistence type="inferred from homology"/>
<dbReference type="InterPro" id="IPR017452">
    <property type="entry name" value="GPCR_Rhodpsn_7TM"/>
</dbReference>
<dbReference type="Pfam" id="PF13853">
    <property type="entry name" value="7tm_4"/>
    <property type="match status" value="1"/>
</dbReference>
<feature type="transmembrane region" description="Helical" evidence="11">
    <location>
        <begin position="82"/>
        <end position="101"/>
    </location>
</feature>
<feature type="transmembrane region" description="Helical" evidence="11">
    <location>
        <begin position="49"/>
        <end position="75"/>
    </location>
</feature>
<dbReference type="PRINTS" id="PR00237">
    <property type="entry name" value="GPCRRHODOPSN"/>
</dbReference>
<dbReference type="PRINTS" id="PR00245">
    <property type="entry name" value="OLFACTORYR"/>
</dbReference>
<evidence type="ECO:0000256" key="3">
    <source>
        <dbReference type="ARBA" id="ARBA00022692"/>
    </source>
</evidence>
<organism evidence="13 14">
    <name type="scientific">Xenopus laevis</name>
    <name type="common">African clawed frog</name>
    <dbReference type="NCBI Taxonomy" id="8355"/>
    <lineage>
        <taxon>Eukaryota</taxon>
        <taxon>Metazoa</taxon>
        <taxon>Chordata</taxon>
        <taxon>Craniata</taxon>
        <taxon>Vertebrata</taxon>
        <taxon>Euteleostomi</taxon>
        <taxon>Amphibia</taxon>
        <taxon>Batrachia</taxon>
        <taxon>Anura</taxon>
        <taxon>Pipoidea</taxon>
        <taxon>Pipidae</taxon>
        <taxon>Xenopodinae</taxon>
        <taxon>Xenopus</taxon>
        <taxon>Xenopus</taxon>
    </lineage>
</organism>
<keyword evidence="11" id="KW-0716">Sensory transduction</keyword>
<feature type="transmembrane region" description="Helical" evidence="11">
    <location>
        <begin position="121"/>
        <end position="143"/>
    </location>
</feature>
<dbReference type="GO" id="GO:0004930">
    <property type="term" value="F:G protein-coupled receptor activity"/>
    <property type="evidence" value="ECO:0007669"/>
    <property type="project" value="UniProtKB-KW"/>
</dbReference>
<accession>A0A974D959</accession>
<evidence type="ECO:0000256" key="6">
    <source>
        <dbReference type="ARBA" id="ARBA00023040"/>
    </source>
</evidence>
<evidence type="ECO:0000259" key="12">
    <source>
        <dbReference type="PROSITE" id="PS50262"/>
    </source>
</evidence>
<dbReference type="PROSITE" id="PS50262">
    <property type="entry name" value="G_PROTEIN_RECEP_F1_2"/>
    <property type="match status" value="1"/>
</dbReference>
<evidence type="ECO:0000313" key="14">
    <source>
        <dbReference type="Proteomes" id="UP000694892"/>
    </source>
</evidence>
<keyword evidence="2 11" id="KW-1003">Cell membrane</keyword>
<gene>
    <name evidence="13" type="ORF">XELAEV_18020143mg</name>
</gene>
<comment type="similarity">
    <text evidence="10">Belongs to the G-protein coupled receptor 1 family.</text>
</comment>
<dbReference type="OMA" id="STAWIFC"/>
<keyword evidence="4 11" id="KW-0552">Olfaction</keyword>
<keyword evidence="9 10" id="KW-0807">Transducer</keyword>
<keyword evidence="6 10" id="KW-0297">G-protein coupled receptor</keyword>
<evidence type="ECO:0000256" key="1">
    <source>
        <dbReference type="ARBA" id="ARBA00004651"/>
    </source>
</evidence>
<feature type="domain" description="G-protein coupled receptors family 1 profile" evidence="12">
    <location>
        <begin position="64"/>
        <end position="313"/>
    </location>
</feature>
<dbReference type="CDD" id="cd13954">
    <property type="entry name" value="7tmA_OR"/>
    <property type="match status" value="1"/>
</dbReference>
<dbReference type="FunFam" id="1.20.1070.10:FF:000008">
    <property type="entry name" value="Olfactory receptor"/>
    <property type="match status" value="1"/>
</dbReference>
<feature type="transmembrane region" description="Helical" evidence="11">
    <location>
        <begin position="295"/>
        <end position="315"/>
    </location>
</feature>
<keyword evidence="3 10" id="KW-0812">Transmembrane</keyword>
<evidence type="ECO:0000313" key="13">
    <source>
        <dbReference type="EMBL" id="OCT86460.1"/>
    </source>
</evidence>
<dbReference type="PROSITE" id="PS00237">
    <property type="entry name" value="G_PROTEIN_RECEP_F1_1"/>
    <property type="match status" value="1"/>
</dbReference>
<dbReference type="EMBL" id="CM004471">
    <property type="protein sequence ID" value="OCT86460.1"/>
    <property type="molecule type" value="Genomic_DNA"/>
</dbReference>
<evidence type="ECO:0000256" key="4">
    <source>
        <dbReference type="ARBA" id="ARBA00022725"/>
    </source>
</evidence>
<name>A0A974D959_XENLA</name>
<dbReference type="GO" id="GO:0005886">
    <property type="term" value="C:plasma membrane"/>
    <property type="evidence" value="ECO:0007669"/>
    <property type="project" value="UniProtKB-SubCell"/>
</dbReference>
<comment type="subcellular location">
    <subcellularLocation>
        <location evidence="1 11">Cell membrane</location>
        <topology evidence="1 11">Multi-pass membrane protein</topology>
    </subcellularLocation>
</comment>
<dbReference type="SUPFAM" id="SSF81321">
    <property type="entry name" value="Family A G protein-coupled receptor-like"/>
    <property type="match status" value="1"/>
</dbReference>
<evidence type="ECO:0000256" key="2">
    <source>
        <dbReference type="ARBA" id="ARBA00022475"/>
    </source>
</evidence>
<keyword evidence="7 11" id="KW-0472">Membrane</keyword>
<evidence type="ECO:0000256" key="9">
    <source>
        <dbReference type="ARBA" id="ARBA00023224"/>
    </source>
</evidence>
<sequence>MGGQQEYEVSCKCCFLLSVCSAIDYVMNISVPRDFYLLAFSNSEQHHHIIFIGLLLMYLLALVGNLLIIVLVCLVPQLHTPMYFFLCNLAVQDIITVSAVLPKLMTIIFIGERSISFYGCITQLFLYISCTDGDFLLLAIMAYDRYVAICIPMRYHLIMKARFCILLVSTAWIFCTTNALCYALLMSNLSFCRLIKINHVFCEILTLVELSCSDTTLIKTLITVDAPLIGVFPFWLILTSYAYIIYTILKMRTTAARLKSFSSCSSHLTVLLLYGGTCISLYMKPVSENSQEVDKLLSLIYLGFIPVLNPLVYSLRNRQIQYSVKIVFTKYLFHSLYN</sequence>
<feature type="transmembrane region" description="Helical" evidence="11">
    <location>
        <begin position="163"/>
        <end position="185"/>
    </location>
</feature>
<dbReference type="Gene3D" id="1.20.1070.10">
    <property type="entry name" value="Rhodopsin 7-helix transmembrane proteins"/>
    <property type="match status" value="1"/>
</dbReference>
<dbReference type="GO" id="GO:0004984">
    <property type="term" value="F:olfactory receptor activity"/>
    <property type="evidence" value="ECO:0007669"/>
    <property type="project" value="InterPro"/>
</dbReference>
<dbReference type="InterPro" id="IPR000276">
    <property type="entry name" value="GPCR_Rhodpsn"/>
</dbReference>
<evidence type="ECO:0000256" key="7">
    <source>
        <dbReference type="ARBA" id="ARBA00023136"/>
    </source>
</evidence>
<protein>
    <recommendedName>
        <fullName evidence="11">Olfactory receptor</fullName>
    </recommendedName>
</protein>
<feature type="transmembrane region" description="Helical" evidence="11">
    <location>
        <begin position="261"/>
        <end position="283"/>
    </location>
</feature>
<keyword evidence="8 10" id="KW-0675">Receptor</keyword>
<dbReference type="InterPro" id="IPR050516">
    <property type="entry name" value="Olfactory_GPCR"/>
</dbReference>
<keyword evidence="5 11" id="KW-1133">Transmembrane helix</keyword>
<dbReference type="InterPro" id="IPR000725">
    <property type="entry name" value="Olfact_rcpt"/>
</dbReference>
<reference evidence="14" key="1">
    <citation type="journal article" date="2016" name="Nature">
        <title>Genome evolution in the allotetraploid frog Xenopus laevis.</title>
        <authorList>
            <person name="Session A.M."/>
            <person name="Uno Y."/>
            <person name="Kwon T."/>
            <person name="Chapman J.A."/>
            <person name="Toyoda A."/>
            <person name="Takahashi S."/>
            <person name="Fukui A."/>
            <person name="Hikosaka A."/>
            <person name="Suzuki A."/>
            <person name="Kondo M."/>
            <person name="van Heeringen S.J."/>
            <person name="Quigley I."/>
            <person name="Heinz S."/>
            <person name="Ogino H."/>
            <person name="Ochi H."/>
            <person name="Hellsten U."/>
            <person name="Lyons J.B."/>
            <person name="Simakov O."/>
            <person name="Putnam N."/>
            <person name="Stites J."/>
            <person name="Kuroki Y."/>
            <person name="Tanaka T."/>
            <person name="Michiue T."/>
            <person name="Watanabe M."/>
            <person name="Bogdanovic O."/>
            <person name="Lister R."/>
            <person name="Georgiou G."/>
            <person name="Paranjpe S.S."/>
            <person name="van Kruijsbergen I."/>
            <person name="Shu S."/>
            <person name="Carlson J."/>
            <person name="Kinoshita T."/>
            <person name="Ohta Y."/>
            <person name="Mawaribuchi S."/>
            <person name="Jenkins J."/>
            <person name="Grimwood J."/>
            <person name="Schmutz J."/>
            <person name="Mitros T."/>
            <person name="Mozaffari S.V."/>
            <person name="Suzuki Y."/>
            <person name="Haramoto Y."/>
            <person name="Yamamoto T.S."/>
            <person name="Takagi C."/>
            <person name="Heald R."/>
            <person name="Miller K."/>
            <person name="Haudenschild C."/>
            <person name="Kitzman J."/>
            <person name="Nakayama T."/>
            <person name="Izutsu Y."/>
            <person name="Robert J."/>
            <person name="Fortriede J."/>
            <person name="Burns K."/>
            <person name="Lotay V."/>
            <person name="Karimi K."/>
            <person name="Yasuoka Y."/>
            <person name="Dichmann D.S."/>
            <person name="Flajnik M.F."/>
            <person name="Houston D.W."/>
            <person name="Shendure J."/>
            <person name="DuPasquier L."/>
            <person name="Vize P.D."/>
            <person name="Zorn A.M."/>
            <person name="Ito M."/>
            <person name="Marcotte E.M."/>
            <person name="Wallingford J.B."/>
            <person name="Ito Y."/>
            <person name="Asashima M."/>
            <person name="Ueno N."/>
            <person name="Matsuda Y."/>
            <person name="Veenstra G.J."/>
            <person name="Fujiyama A."/>
            <person name="Harland R.M."/>
            <person name="Taira M."/>
            <person name="Rokhsar D.S."/>
        </authorList>
    </citation>
    <scope>NUCLEOTIDE SEQUENCE [LARGE SCALE GENOMIC DNA]</scope>
    <source>
        <strain evidence="14">J</strain>
    </source>
</reference>
<evidence type="ECO:0000256" key="11">
    <source>
        <dbReference type="RuleBase" id="RU363047"/>
    </source>
</evidence>
<dbReference type="AlphaFoldDB" id="A0A974D959"/>
<feature type="transmembrane region" description="Helical" evidence="11">
    <location>
        <begin position="228"/>
        <end position="249"/>
    </location>
</feature>
<evidence type="ECO:0000256" key="8">
    <source>
        <dbReference type="ARBA" id="ARBA00023170"/>
    </source>
</evidence>